<dbReference type="InterPro" id="IPR013740">
    <property type="entry name" value="Redoxin"/>
</dbReference>
<gene>
    <name evidence="7" type="ORF">F4553_003409</name>
</gene>
<dbReference type="InterPro" id="IPR050455">
    <property type="entry name" value="Tpx_Peroxidase_subfamily"/>
</dbReference>
<dbReference type="Pfam" id="PF08534">
    <property type="entry name" value="Redoxin"/>
    <property type="match status" value="1"/>
</dbReference>
<keyword evidence="2" id="KW-0049">Antioxidant</keyword>
<keyword evidence="1 7" id="KW-0575">Peroxidase</keyword>
<dbReference type="RefSeq" id="WP_184837110.1">
    <property type="nucleotide sequence ID" value="NZ_JACHMN010000002.1"/>
</dbReference>
<protein>
    <submittedName>
        <fullName evidence="7">Thiol peroxidase</fullName>
        <ecNumber evidence="7">1.11.1.24</ecNumber>
    </submittedName>
</protein>
<accession>A0A841BTB8</accession>
<feature type="domain" description="Thioredoxin" evidence="6">
    <location>
        <begin position="25"/>
        <end position="171"/>
    </location>
</feature>
<organism evidence="7 8">
    <name type="scientific">Allocatelliglobosispora scoriae</name>
    <dbReference type="NCBI Taxonomy" id="643052"/>
    <lineage>
        <taxon>Bacteria</taxon>
        <taxon>Bacillati</taxon>
        <taxon>Actinomycetota</taxon>
        <taxon>Actinomycetes</taxon>
        <taxon>Micromonosporales</taxon>
        <taxon>Micromonosporaceae</taxon>
        <taxon>Allocatelliglobosispora</taxon>
    </lineage>
</organism>
<evidence type="ECO:0000259" key="6">
    <source>
        <dbReference type="PROSITE" id="PS51352"/>
    </source>
</evidence>
<dbReference type="PANTHER" id="PTHR43110:SF1">
    <property type="entry name" value="THIOL PEROXIDASE"/>
    <property type="match status" value="1"/>
</dbReference>
<dbReference type="Proteomes" id="UP000587527">
    <property type="component" value="Unassembled WGS sequence"/>
</dbReference>
<evidence type="ECO:0000313" key="7">
    <source>
        <dbReference type="EMBL" id="MBB5870030.1"/>
    </source>
</evidence>
<proteinExistence type="predicted"/>
<dbReference type="GO" id="GO:0008379">
    <property type="term" value="F:thioredoxin peroxidase activity"/>
    <property type="evidence" value="ECO:0007669"/>
    <property type="project" value="InterPro"/>
</dbReference>
<dbReference type="InterPro" id="IPR036249">
    <property type="entry name" value="Thioredoxin-like_sf"/>
</dbReference>
<dbReference type="SUPFAM" id="SSF52833">
    <property type="entry name" value="Thioredoxin-like"/>
    <property type="match status" value="1"/>
</dbReference>
<dbReference type="AlphaFoldDB" id="A0A841BTB8"/>
<dbReference type="InterPro" id="IPR002065">
    <property type="entry name" value="TPX"/>
</dbReference>
<keyword evidence="8" id="KW-1185">Reference proteome</keyword>
<keyword evidence="5" id="KW-0676">Redox-active center</keyword>
<evidence type="ECO:0000256" key="1">
    <source>
        <dbReference type="ARBA" id="ARBA00022559"/>
    </source>
</evidence>
<reference evidence="7 8" key="1">
    <citation type="submission" date="2020-08" db="EMBL/GenBank/DDBJ databases">
        <title>Sequencing the genomes of 1000 actinobacteria strains.</title>
        <authorList>
            <person name="Klenk H.-P."/>
        </authorList>
    </citation>
    <scope>NUCLEOTIDE SEQUENCE [LARGE SCALE GENOMIC DNA]</scope>
    <source>
        <strain evidence="7 8">DSM 45362</strain>
    </source>
</reference>
<dbReference type="CDD" id="cd03014">
    <property type="entry name" value="PRX_Atyp2cys"/>
    <property type="match status" value="1"/>
</dbReference>
<dbReference type="NCBIfam" id="NF001808">
    <property type="entry name" value="PRK00522.1"/>
    <property type="match status" value="1"/>
</dbReference>
<dbReference type="InterPro" id="IPR013766">
    <property type="entry name" value="Thioredoxin_domain"/>
</dbReference>
<sequence length="176" mass="18507">MAGAVERSGVTTFRGQPVTLLGGEVKVGTTAPEFAVIGGDMSTVTLASSRGTVRLITSVPSLDTEVCSVETRRFNTEAASLPGVTMLTVSVDLPFAQRRWCDEAAADAVQVTSDHRDLSFGLAYGVAIKELRLLARAVFVVDADDTVVWTEYVPELGHHPDYTGALAAARAALPGA</sequence>
<name>A0A841BTB8_9ACTN</name>
<evidence type="ECO:0000256" key="2">
    <source>
        <dbReference type="ARBA" id="ARBA00022862"/>
    </source>
</evidence>
<keyword evidence="4" id="KW-1015">Disulfide bond</keyword>
<dbReference type="Gene3D" id="3.40.30.10">
    <property type="entry name" value="Glutaredoxin"/>
    <property type="match status" value="1"/>
</dbReference>
<evidence type="ECO:0000256" key="4">
    <source>
        <dbReference type="ARBA" id="ARBA00023157"/>
    </source>
</evidence>
<dbReference type="PROSITE" id="PS51352">
    <property type="entry name" value="THIOREDOXIN_2"/>
    <property type="match status" value="1"/>
</dbReference>
<comment type="caution">
    <text evidence="7">The sequence shown here is derived from an EMBL/GenBank/DDBJ whole genome shotgun (WGS) entry which is preliminary data.</text>
</comment>
<dbReference type="EMBL" id="JACHMN010000002">
    <property type="protein sequence ID" value="MBB5870030.1"/>
    <property type="molecule type" value="Genomic_DNA"/>
</dbReference>
<keyword evidence="3 7" id="KW-0560">Oxidoreductase</keyword>
<evidence type="ECO:0000256" key="3">
    <source>
        <dbReference type="ARBA" id="ARBA00023002"/>
    </source>
</evidence>
<dbReference type="PROSITE" id="PS01265">
    <property type="entry name" value="TPX"/>
    <property type="match status" value="1"/>
</dbReference>
<dbReference type="EC" id="1.11.1.24" evidence="7"/>
<dbReference type="InterPro" id="IPR018219">
    <property type="entry name" value="Tpx_CS"/>
</dbReference>
<dbReference type="PANTHER" id="PTHR43110">
    <property type="entry name" value="THIOL PEROXIDASE"/>
    <property type="match status" value="1"/>
</dbReference>
<evidence type="ECO:0000256" key="5">
    <source>
        <dbReference type="ARBA" id="ARBA00023284"/>
    </source>
</evidence>
<evidence type="ECO:0000313" key="8">
    <source>
        <dbReference type="Proteomes" id="UP000587527"/>
    </source>
</evidence>